<dbReference type="Gene3D" id="1.20.1270.350">
    <property type="entry name" value="Dedicator of cytokinesis N-terminal subdomain"/>
    <property type="match status" value="1"/>
</dbReference>
<dbReference type="InterPro" id="IPR035892">
    <property type="entry name" value="C2_domain_sf"/>
</dbReference>
<dbReference type="Proteomes" id="UP000009131">
    <property type="component" value="Unassembled WGS sequence"/>
</dbReference>
<feature type="region of interest" description="Disordered" evidence="5">
    <location>
        <begin position="1895"/>
        <end position="2027"/>
    </location>
</feature>
<name>G7E551_MIXOS</name>
<dbReference type="OMA" id="LWDNQAF"/>
<dbReference type="CDD" id="cd08679">
    <property type="entry name" value="C2_DOCK180_related"/>
    <property type="match status" value="1"/>
</dbReference>
<comment type="similarity">
    <text evidence="4">Belongs to the DOCK family.</text>
</comment>
<sequence length="2027" mass="223310">MSWHKTASILSGFCVYPFRPHSAADGVSVDVASQQVSMEVGDEVYAFEEYSTGLPSHSLSSSVTWYRGYVVCATKSFSAAAAAASSGTDASGQEEPEVFVGIFPASHCQIREHSDVQEEPLGELPADMPVSTGFKRPMSVLAEVDEEDLPNSALLDHEMAVGFAKQQLMASAFAIGQDPNRRSISLSNGDAPRSAGLDGSERPQPPLPSLRCGDETVGGLEDPLIDELAVAIREWSSLLNTYLYRGDYELFDSVKAAIEALHIGRKQLLSNILGTEERVHLRQSLIAQLAAGNAAQELDLIVRHPMTGCLADVDHDDHIDDNAWMSVIEMYKQQIKMASDEPTASDVKSDFHCLLLQFKALANATCAPGEELQLEMSLYDKRELTFLTEEFVVKLGPDGPSPAVNLRTLFEELGRNDIGDDVYLVCKLTRREALSPVHPASPNPNEGSPAPTKAPVDNKPTKTITVRRAVGCGVVCLSAVTRDTIATDVHIPLFAPEDEVYFPSVHESIIASRTTEFRRLARIEELVLALTMLSGTSDQISGATSGHDSAPIIITKRLGFSDVVLPEDIRNDVYVKLWSADFGNFARQKGKGVKVPLATATQAISLEATLEIRRDSGLTVTDAISSGCGGSVSRPQHTSVVYRNQYAPTWGELVKLSLPETQTKALPHLFFTFRNKAARSGADAERPFAFAYLPLLSTTGGSFPSDGDHDLIVYPYDSESSRPSAYFQHSHEANQEAPRAANALPDRFTIKTSLFSTLLTQNATLLKLMQWESHLGTDPTEASRVLASLKFVSEVEVCKFLRPVFDSLFGLLGSRLNQGGQLDNDIFSALVTILGITSDRRFHKFKPAVGIYLADHFASTSAWVTLLKCARKLLHPEQEAGMALRAALKVWGDLFRFIARSRELQRPRDIELGSMAEHVENQFVREILQTLHDMTVLMQRNKPASIIGTQTLAVQHFADAIPCLASTVPIPDLIDTIEAFCSSTSDVKGKLANWRLVMLGNLAATSLLGTVAGRARLIPVLISALRAHLGRRESFFIGDREETEQTRDASRVQWLEGLRLATGALGTLLDQLHRALLNPLGMSGEDDIRADEDNTELVLTLLPKLLDSYAEFESSYNLQAVNRSAIAQPSLFSHELIPLPTSYPIALMAPSRKTSSNEASREADLQPGLCDLAAVLAGIVLLVPDSMLLAWMDGYVAVEGLDNCAKMLGNLFRITTSVLDNVAFPSNWLNLNTLFHRITLKIISNADVVLERHFIPPQRLSYTFNTSLWRDYFAMLFRLLSSEQLVIEEFPPQKRRAIWRLAGDVRGVGARVLLKTWQALGWQEKSDFNSALDRSGGYQIQFVPALIENVLELCLSHHDELRGVAVLVLATMVVGEYRLNSQFENIEVEVLDRLDVLFAAKKGDDLLRGFFTAQLQGLFTDADVDGELRRQVDVWLASLARFLDLLMGVRNLPEGDEYLDDKVIGTLKLMSFIKSINSGPVFIRYVHRLVDFHTSAAHYVEAALALKLHADLYAWDRKSVLPAVQELALPSQSKFARKEALTVKILELLSKGQAYEIALQLCKDLQVQYEGEVQDSATCRRLSELMTHQAILYNDMATDKRELPTFFKVAFVGRGYPIPVQNRQYIYRGNIGETQSAFCEWLAQKHPNATLLKTHATPEVQIAQSDGQYLQVMTVTPRSSIASTRASMQPIEPDLPYRDIQSFAYIRPFVKGDAPIVAGVPSTAHLWQERTIFTCAESFPTVLRRSEITSVEFVEVSPIQNALHEVEERTKELAIAEAKYSMLDKAQSDLAPLSMLLNAAVDPAANTGVSFYRKTFYTSAYAQAHPAETGLVDRLHQAVESQVAELSKCMALHERLCSSDMLSFHATLQKLFEKNFAQEISNVASAISVGGNVDSASPSALPRFPRAPTIEGRRPSASTNFGEASLFSSPATKLSTPIKRNTPTSSPMLPSMPTASLQHSPSTPSRRGTVSSPDSSHAIGGQPRYASRDSSVRAVERSGTVRSTRTNSDRRSLLGAFIRRRKDDEQD</sequence>
<dbReference type="GO" id="GO:0031267">
    <property type="term" value="F:small GTPase binding"/>
    <property type="evidence" value="ECO:0007669"/>
    <property type="project" value="TreeGrafter"/>
</dbReference>
<dbReference type="eggNOG" id="KOG1998">
    <property type="taxonomic scope" value="Eukaryota"/>
</dbReference>
<dbReference type="GO" id="GO:0007264">
    <property type="term" value="P:small GTPase-mediated signal transduction"/>
    <property type="evidence" value="ECO:0007669"/>
    <property type="project" value="InterPro"/>
</dbReference>
<evidence type="ECO:0000256" key="5">
    <source>
        <dbReference type="SAM" id="MobiDB-lite"/>
    </source>
</evidence>
<feature type="domain" description="DOCKER" evidence="7">
    <location>
        <begin position="1473"/>
        <end position="1888"/>
    </location>
</feature>
<dbReference type="PROSITE" id="PS51651">
    <property type="entry name" value="DOCKER"/>
    <property type="match status" value="1"/>
</dbReference>
<dbReference type="HOGENOM" id="CLU_000595_0_1_1"/>
<reference evidence="8 9" key="1">
    <citation type="journal article" date="2011" name="J. Gen. Appl. Microbiol.">
        <title>Draft genome sequencing of the enigmatic basidiomycete Mixia osmundae.</title>
        <authorList>
            <person name="Nishida H."/>
            <person name="Nagatsuka Y."/>
            <person name="Sugiyama J."/>
        </authorList>
    </citation>
    <scope>NUCLEOTIDE SEQUENCE [LARGE SCALE GENOMIC DNA]</scope>
    <source>
        <strain evidence="9">CBS 9802 / IAM 14324 / JCM 22182 / KY 12970</strain>
    </source>
</reference>
<dbReference type="Pfam" id="PF16172">
    <property type="entry name" value="DOCK_N"/>
    <property type="match status" value="1"/>
</dbReference>
<dbReference type="STRING" id="764103.G7E551"/>
<feature type="compositionally biased region" description="Basic and acidic residues" evidence="5">
    <location>
        <begin position="1986"/>
        <end position="1996"/>
    </location>
</feature>
<keyword evidence="3" id="KW-0597">Phosphoprotein</keyword>
<dbReference type="GO" id="GO:0005085">
    <property type="term" value="F:guanyl-nucleotide exchange factor activity"/>
    <property type="evidence" value="ECO:0007669"/>
    <property type="project" value="InterPro"/>
</dbReference>
<feature type="compositionally biased region" description="Low complexity" evidence="5">
    <location>
        <begin position="1942"/>
        <end position="1957"/>
    </location>
</feature>
<evidence type="ECO:0008006" key="10">
    <source>
        <dbReference type="Google" id="ProtNLM"/>
    </source>
</evidence>
<dbReference type="InterPro" id="IPR046773">
    <property type="entry name" value="DOCKER_Lobe_C"/>
</dbReference>
<gene>
    <name evidence="8" type="primary">Mo04641</name>
    <name evidence="8" type="ORF">E5Q_04641</name>
</gene>
<dbReference type="Gene3D" id="1.20.58.740">
    <property type="match status" value="1"/>
</dbReference>
<dbReference type="PANTHER" id="PTHR45653:SF10">
    <property type="entry name" value="MYOBLAST CITY, ISOFORM B"/>
    <property type="match status" value="1"/>
</dbReference>
<dbReference type="GO" id="GO:0005737">
    <property type="term" value="C:cytoplasm"/>
    <property type="evidence" value="ECO:0007669"/>
    <property type="project" value="UniProtKB-SubCell"/>
</dbReference>
<dbReference type="InterPro" id="IPR032376">
    <property type="entry name" value="DOCK_N"/>
</dbReference>
<keyword evidence="9" id="KW-1185">Reference proteome</keyword>
<dbReference type="EMBL" id="BABT02000148">
    <property type="protein sequence ID" value="GAA97961.1"/>
    <property type="molecule type" value="Genomic_DNA"/>
</dbReference>
<dbReference type="GO" id="GO:0005886">
    <property type="term" value="C:plasma membrane"/>
    <property type="evidence" value="ECO:0007669"/>
    <property type="project" value="TreeGrafter"/>
</dbReference>
<dbReference type="InterPro" id="IPR043161">
    <property type="entry name" value="DOCK_C_lobe_A"/>
</dbReference>
<dbReference type="PROSITE" id="PS51650">
    <property type="entry name" value="C2_DOCK"/>
    <property type="match status" value="1"/>
</dbReference>
<comment type="subcellular location">
    <subcellularLocation>
        <location evidence="1">Cytoplasm</location>
    </subcellularLocation>
</comment>
<feature type="compositionally biased region" description="Polar residues" evidence="5">
    <location>
        <begin position="1916"/>
        <end position="1941"/>
    </location>
</feature>
<evidence type="ECO:0000256" key="1">
    <source>
        <dbReference type="ARBA" id="ARBA00004496"/>
    </source>
</evidence>
<dbReference type="Pfam" id="PF23554">
    <property type="entry name" value="TPR_DOCK"/>
    <property type="match status" value="2"/>
</dbReference>
<dbReference type="InterPro" id="IPR056372">
    <property type="entry name" value="TPR_DOCK"/>
</dbReference>
<dbReference type="PANTHER" id="PTHR45653">
    <property type="entry name" value="DEDICATOR OF CYTOKINESIS"/>
    <property type="match status" value="1"/>
</dbReference>
<comment type="caution">
    <text evidence="8">The sequence shown here is derived from an EMBL/GenBank/DDBJ whole genome shotgun (WGS) entry which is preliminary data.</text>
</comment>
<feature type="compositionally biased region" description="Polar residues" evidence="5">
    <location>
        <begin position="1958"/>
        <end position="1975"/>
    </location>
</feature>
<dbReference type="RefSeq" id="XP_014571268.1">
    <property type="nucleotide sequence ID" value="XM_014715782.1"/>
</dbReference>
<dbReference type="CDD" id="cd11684">
    <property type="entry name" value="DHR2_DOCK"/>
    <property type="match status" value="1"/>
</dbReference>
<dbReference type="InterPro" id="IPR027357">
    <property type="entry name" value="DOCKER_dom"/>
</dbReference>
<evidence type="ECO:0000313" key="8">
    <source>
        <dbReference type="EMBL" id="GAA97961.1"/>
    </source>
</evidence>
<proteinExistence type="inferred from homology"/>
<protein>
    <recommendedName>
        <fullName evidence="10">DOCKER domain-containing protein</fullName>
    </recommendedName>
</protein>
<feature type="domain" description="C2 DOCK-type" evidence="6">
    <location>
        <begin position="570"/>
        <end position="755"/>
    </location>
</feature>
<evidence type="ECO:0000313" key="9">
    <source>
        <dbReference type="Proteomes" id="UP000009131"/>
    </source>
</evidence>
<dbReference type="Pfam" id="PF20421">
    <property type="entry name" value="DHR-2_Lobe_C"/>
    <property type="match status" value="1"/>
</dbReference>
<feature type="region of interest" description="Disordered" evidence="5">
    <location>
        <begin position="183"/>
        <end position="208"/>
    </location>
</feature>
<dbReference type="Pfam" id="PF14429">
    <property type="entry name" value="DOCK-C2"/>
    <property type="match status" value="1"/>
</dbReference>
<feature type="region of interest" description="Disordered" evidence="5">
    <location>
        <begin position="435"/>
        <end position="458"/>
    </location>
</feature>
<evidence type="ECO:0000256" key="4">
    <source>
        <dbReference type="PROSITE-ProRule" id="PRU00983"/>
    </source>
</evidence>
<evidence type="ECO:0000259" key="7">
    <source>
        <dbReference type="PROSITE" id="PS51651"/>
    </source>
</evidence>
<dbReference type="InterPro" id="IPR027007">
    <property type="entry name" value="C2_DOCK-type_domain"/>
</dbReference>
<evidence type="ECO:0000259" key="6">
    <source>
        <dbReference type="PROSITE" id="PS51650"/>
    </source>
</evidence>
<dbReference type="Gene3D" id="2.60.40.150">
    <property type="entry name" value="C2 domain"/>
    <property type="match status" value="1"/>
</dbReference>
<reference evidence="8 9" key="2">
    <citation type="journal article" date="2012" name="Open Biol.">
        <title>Characteristics of nucleosomes and linker DNA regions on the genome of the basidiomycete Mixia osmundae revealed by mono- and dinucleosome mapping.</title>
        <authorList>
            <person name="Nishida H."/>
            <person name="Kondo S."/>
            <person name="Matsumoto T."/>
            <person name="Suzuki Y."/>
            <person name="Yoshikawa H."/>
            <person name="Taylor T.D."/>
            <person name="Sugiyama J."/>
        </authorList>
    </citation>
    <scope>NUCLEOTIDE SEQUENCE [LARGE SCALE GENOMIC DNA]</scope>
    <source>
        <strain evidence="9">CBS 9802 / IAM 14324 / JCM 22182 / KY 12970</strain>
    </source>
</reference>
<dbReference type="Gene3D" id="1.25.40.410">
    <property type="match status" value="1"/>
</dbReference>
<organism evidence="8 9">
    <name type="scientific">Mixia osmundae (strain CBS 9802 / IAM 14324 / JCM 22182 / KY 12970)</name>
    <dbReference type="NCBI Taxonomy" id="764103"/>
    <lineage>
        <taxon>Eukaryota</taxon>
        <taxon>Fungi</taxon>
        <taxon>Dikarya</taxon>
        <taxon>Basidiomycota</taxon>
        <taxon>Pucciniomycotina</taxon>
        <taxon>Mixiomycetes</taxon>
        <taxon>Mixiales</taxon>
        <taxon>Mixiaceae</taxon>
        <taxon>Mixia</taxon>
    </lineage>
</organism>
<dbReference type="InterPro" id="IPR046770">
    <property type="entry name" value="DOCKER_Lobe_B"/>
</dbReference>
<dbReference type="OrthoDB" id="18896at2759"/>
<dbReference type="InterPro" id="IPR043162">
    <property type="entry name" value="DOCK_C_lobe_C"/>
</dbReference>
<keyword evidence="2" id="KW-0963">Cytoplasm</keyword>
<dbReference type="InParanoid" id="G7E551"/>
<dbReference type="Pfam" id="PF20422">
    <property type="entry name" value="DHR-2_Lobe_B"/>
    <property type="match status" value="1"/>
</dbReference>
<accession>G7E551</accession>
<evidence type="ECO:0000256" key="2">
    <source>
        <dbReference type="ARBA" id="ARBA00022490"/>
    </source>
</evidence>
<dbReference type="InterPro" id="IPR026791">
    <property type="entry name" value="DOCK"/>
</dbReference>
<dbReference type="InterPro" id="IPR042455">
    <property type="entry name" value="DOCK_N_sub1"/>
</dbReference>
<evidence type="ECO:0000256" key="3">
    <source>
        <dbReference type="ARBA" id="ARBA00022553"/>
    </source>
</evidence>